<feature type="non-terminal residue" evidence="1">
    <location>
        <position position="170"/>
    </location>
</feature>
<accession>A0ACA9NSK3</accession>
<name>A0ACA9NSK3_9GLOM</name>
<keyword evidence="2" id="KW-1185">Reference proteome</keyword>
<evidence type="ECO:0000313" key="2">
    <source>
        <dbReference type="Proteomes" id="UP000789702"/>
    </source>
</evidence>
<evidence type="ECO:0000313" key="1">
    <source>
        <dbReference type="EMBL" id="CAG8673363.1"/>
    </source>
</evidence>
<proteinExistence type="predicted"/>
<sequence length="170" mass="19429">MTDEFESVLSSCQRGGPNCQDEDKSMIRKTEYVHTACDKCRKNHHKCSGPPRCLRCETQNFLCNFNKIPKKRGPKPKLHRIVGIQRNSVTMDILIQVFNDTKKDLITELISQFNIMVGAGLYSLESPTSIQNNEGAALPLYFLNKFYNMPTGNYEIDSFCLRNIQSSIKE</sequence>
<protein>
    <submittedName>
        <fullName evidence="1">7638_t:CDS:1</fullName>
    </submittedName>
</protein>
<gene>
    <name evidence="1" type="ORF">DHETER_LOCUS10286</name>
</gene>
<organism evidence="1 2">
    <name type="scientific">Dentiscutata heterogama</name>
    <dbReference type="NCBI Taxonomy" id="1316150"/>
    <lineage>
        <taxon>Eukaryota</taxon>
        <taxon>Fungi</taxon>
        <taxon>Fungi incertae sedis</taxon>
        <taxon>Mucoromycota</taxon>
        <taxon>Glomeromycotina</taxon>
        <taxon>Glomeromycetes</taxon>
        <taxon>Diversisporales</taxon>
        <taxon>Gigasporaceae</taxon>
        <taxon>Dentiscutata</taxon>
    </lineage>
</organism>
<dbReference type="EMBL" id="CAJVPU010019740">
    <property type="protein sequence ID" value="CAG8673363.1"/>
    <property type="molecule type" value="Genomic_DNA"/>
</dbReference>
<comment type="caution">
    <text evidence="1">The sequence shown here is derived from an EMBL/GenBank/DDBJ whole genome shotgun (WGS) entry which is preliminary data.</text>
</comment>
<reference evidence="1" key="1">
    <citation type="submission" date="2021-06" db="EMBL/GenBank/DDBJ databases">
        <authorList>
            <person name="Kallberg Y."/>
            <person name="Tangrot J."/>
            <person name="Rosling A."/>
        </authorList>
    </citation>
    <scope>NUCLEOTIDE SEQUENCE</scope>
    <source>
        <strain evidence="1">IL203A</strain>
    </source>
</reference>
<dbReference type="Proteomes" id="UP000789702">
    <property type="component" value="Unassembled WGS sequence"/>
</dbReference>